<proteinExistence type="predicted"/>
<dbReference type="AlphaFoldDB" id="A0A815FZ32"/>
<dbReference type="Gene3D" id="3.40.30.110">
    <property type="match status" value="2"/>
</dbReference>
<evidence type="ECO:0000259" key="1">
    <source>
        <dbReference type="Pfam" id="PF25907"/>
    </source>
</evidence>
<evidence type="ECO:0000313" key="2">
    <source>
        <dbReference type="EMBL" id="CAF0981637.1"/>
    </source>
</evidence>
<sequence length="270" mass="30401">MILPRPDLQSIGINYRRIPVLAIGKDIYCDTSAIIDALNTKFSDKLVLSSKDLAGAIKGLQVLADGIFRVVLGAFRINRMPPSFIEDRKDLFPLLIDPNFEQLRPHALSETRGYLTTLENNLHSDWILGQDLSLGDIEIIWVLRWALLDLKFSEEPSLSKEQFPKVYTWIDRFMVQVEKNKSPSIQIKGDEAKRIILASNLDPVSGVDSNDPLLLKEGDQVVINSTDAKPTHPQEGKLIGLNGKETVIELDNGIHVHFPRIGYRVEKIVK</sequence>
<evidence type="ECO:0000313" key="6">
    <source>
        <dbReference type="Proteomes" id="UP000663829"/>
    </source>
</evidence>
<name>A0A815FZ32_9BILA</name>
<dbReference type="Proteomes" id="UP000663829">
    <property type="component" value="Unassembled WGS sequence"/>
</dbReference>
<comment type="caution">
    <text evidence="3">The sequence shown here is derived from an EMBL/GenBank/DDBJ whole genome shotgun (WGS) entry which is preliminary data.</text>
</comment>
<dbReference type="Proteomes" id="UP000682733">
    <property type="component" value="Unassembled WGS sequence"/>
</dbReference>
<dbReference type="OrthoDB" id="202840at2759"/>
<dbReference type="SUPFAM" id="SSF47616">
    <property type="entry name" value="GST C-terminal domain-like"/>
    <property type="match status" value="1"/>
</dbReference>
<evidence type="ECO:0000313" key="5">
    <source>
        <dbReference type="EMBL" id="CAF4185942.1"/>
    </source>
</evidence>
<organism evidence="3 6">
    <name type="scientific">Didymodactylos carnosus</name>
    <dbReference type="NCBI Taxonomy" id="1234261"/>
    <lineage>
        <taxon>Eukaryota</taxon>
        <taxon>Metazoa</taxon>
        <taxon>Spiralia</taxon>
        <taxon>Gnathifera</taxon>
        <taxon>Rotifera</taxon>
        <taxon>Eurotatoria</taxon>
        <taxon>Bdelloidea</taxon>
        <taxon>Philodinida</taxon>
        <taxon>Philodinidae</taxon>
        <taxon>Didymodactylos</taxon>
    </lineage>
</organism>
<dbReference type="Gene3D" id="1.20.1050.10">
    <property type="match status" value="1"/>
</dbReference>
<dbReference type="EMBL" id="CAJNOQ010013943">
    <property type="protein sequence ID" value="CAF1331882.1"/>
    <property type="molecule type" value="Genomic_DNA"/>
</dbReference>
<dbReference type="EMBL" id="CAJOBC010053604">
    <property type="protein sequence ID" value="CAF4185942.1"/>
    <property type="molecule type" value="Genomic_DNA"/>
</dbReference>
<dbReference type="EMBL" id="CAJOBA010005710">
    <property type="protein sequence ID" value="CAF3752256.1"/>
    <property type="molecule type" value="Genomic_DNA"/>
</dbReference>
<dbReference type="Proteomes" id="UP000681722">
    <property type="component" value="Unassembled WGS sequence"/>
</dbReference>
<protein>
    <recommendedName>
        <fullName evidence="1">DUF7962 domain-containing protein</fullName>
    </recommendedName>
</protein>
<gene>
    <name evidence="3" type="ORF">GPM918_LOCUS29990</name>
    <name evidence="2" type="ORF">OVA965_LOCUS13618</name>
    <name evidence="5" type="ORF">SRO942_LOCUS30588</name>
    <name evidence="4" type="ORF">TMI583_LOCUS13621</name>
</gene>
<evidence type="ECO:0000313" key="3">
    <source>
        <dbReference type="EMBL" id="CAF1331882.1"/>
    </source>
</evidence>
<reference evidence="3" key="1">
    <citation type="submission" date="2021-02" db="EMBL/GenBank/DDBJ databases">
        <authorList>
            <person name="Nowell W R."/>
        </authorList>
    </citation>
    <scope>NUCLEOTIDE SEQUENCE</scope>
</reference>
<keyword evidence="6" id="KW-1185">Reference proteome</keyword>
<dbReference type="InterPro" id="IPR036282">
    <property type="entry name" value="Glutathione-S-Trfase_C_sf"/>
</dbReference>
<accession>A0A815FZ32</accession>
<evidence type="ECO:0000313" key="4">
    <source>
        <dbReference type="EMBL" id="CAF3752256.1"/>
    </source>
</evidence>
<dbReference type="CDD" id="cd00299">
    <property type="entry name" value="GST_C_family"/>
    <property type="match status" value="1"/>
</dbReference>
<dbReference type="InterPro" id="IPR058268">
    <property type="entry name" value="DUF7962"/>
</dbReference>
<dbReference type="EMBL" id="CAJNOK010005704">
    <property type="protein sequence ID" value="CAF0981637.1"/>
    <property type="molecule type" value="Genomic_DNA"/>
</dbReference>
<dbReference type="Proteomes" id="UP000677228">
    <property type="component" value="Unassembled WGS sequence"/>
</dbReference>
<feature type="domain" description="DUF7962" evidence="1">
    <location>
        <begin position="82"/>
        <end position="180"/>
    </location>
</feature>
<dbReference type="Pfam" id="PF25907">
    <property type="entry name" value="DUF7962"/>
    <property type="match status" value="1"/>
</dbReference>